<proteinExistence type="predicted"/>
<dbReference type="Pfam" id="PF00651">
    <property type="entry name" value="BTB"/>
    <property type="match status" value="1"/>
</dbReference>
<dbReference type="RefSeq" id="XP_056772175.1">
    <property type="nucleotide sequence ID" value="XM_056904408.1"/>
</dbReference>
<dbReference type="Gene3D" id="3.30.710.10">
    <property type="entry name" value="Potassium Channel Kv1.1, Chain A"/>
    <property type="match status" value="1"/>
</dbReference>
<dbReference type="SUPFAM" id="SSF54695">
    <property type="entry name" value="POZ domain"/>
    <property type="match status" value="1"/>
</dbReference>
<dbReference type="InterPro" id="IPR000210">
    <property type="entry name" value="BTB/POZ_dom"/>
</dbReference>
<accession>A0AAD6G7Z6</accession>
<dbReference type="PANTHER" id="PTHR47843">
    <property type="entry name" value="BTB DOMAIN-CONTAINING PROTEIN-RELATED"/>
    <property type="match status" value="1"/>
</dbReference>
<sequence length="203" mass="22725">MGFSDLEVVMRSFLDDGKYADMTISCQEHNFKGHRAIICSQSPFFDAALNDGFKEAKSSQVNLPGDNVDTIARVLSFCYLQDYGQVDDSMNLKPDGIPRSHRGVYLAADKFGIFSLRELASSRIVNWAKSNWNLGCFPHIVEDIWCTTPPHENGLRDAIVEVVSTNIQHFLTQNEGNNVFNDNPAFTVAVLKRVASLHPLQRS</sequence>
<dbReference type="PROSITE" id="PS50097">
    <property type="entry name" value="BTB"/>
    <property type="match status" value="1"/>
</dbReference>
<protein>
    <recommendedName>
        <fullName evidence="1">BTB domain-containing protein</fullName>
    </recommendedName>
</protein>
<name>A0AAD6G7Z6_9EURO</name>
<dbReference type="EMBL" id="JAPVEA010000001">
    <property type="protein sequence ID" value="KAJ5465328.1"/>
    <property type="molecule type" value="Genomic_DNA"/>
</dbReference>
<dbReference type="PANTHER" id="PTHR47843:SF5">
    <property type="entry name" value="BTB_POZ DOMAIN PROTEIN"/>
    <property type="match status" value="1"/>
</dbReference>
<feature type="domain" description="BTB" evidence="1">
    <location>
        <begin position="20"/>
        <end position="79"/>
    </location>
</feature>
<evidence type="ECO:0000313" key="3">
    <source>
        <dbReference type="Proteomes" id="UP001213681"/>
    </source>
</evidence>
<keyword evidence="3" id="KW-1185">Reference proteome</keyword>
<dbReference type="InterPro" id="IPR011333">
    <property type="entry name" value="SKP1/BTB/POZ_sf"/>
</dbReference>
<comment type="caution">
    <text evidence="2">The sequence shown here is derived from an EMBL/GenBank/DDBJ whole genome shotgun (WGS) entry which is preliminary data.</text>
</comment>
<dbReference type="CDD" id="cd18186">
    <property type="entry name" value="BTB_POZ_ZBTB_KLHL-like"/>
    <property type="match status" value="1"/>
</dbReference>
<dbReference type="SMART" id="SM00225">
    <property type="entry name" value="BTB"/>
    <property type="match status" value="1"/>
</dbReference>
<organism evidence="2 3">
    <name type="scientific">Penicillium daleae</name>
    <dbReference type="NCBI Taxonomy" id="63821"/>
    <lineage>
        <taxon>Eukaryota</taxon>
        <taxon>Fungi</taxon>
        <taxon>Dikarya</taxon>
        <taxon>Ascomycota</taxon>
        <taxon>Pezizomycotina</taxon>
        <taxon>Eurotiomycetes</taxon>
        <taxon>Eurotiomycetidae</taxon>
        <taxon>Eurotiales</taxon>
        <taxon>Aspergillaceae</taxon>
        <taxon>Penicillium</taxon>
    </lineage>
</organism>
<dbReference type="AlphaFoldDB" id="A0AAD6G7Z6"/>
<evidence type="ECO:0000313" key="2">
    <source>
        <dbReference type="EMBL" id="KAJ5465328.1"/>
    </source>
</evidence>
<dbReference type="Proteomes" id="UP001213681">
    <property type="component" value="Unassembled WGS sequence"/>
</dbReference>
<reference evidence="2" key="1">
    <citation type="submission" date="2022-12" db="EMBL/GenBank/DDBJ databases">
        <authorList>
            <person name="Petersen C."/>
        </authorList>
    </citation>
    <scope>NUCLEOTIDE SEQUENCE</scope>
    <source>
        <strain evidence="2">IBT 16125</strain>
    </source>
</reference>
<evidence type="ECO:0000259" key="1">
    <source>
        <dbReference type="PROSITE" id="PS50097"/>
    </source>
</evidence>
<dbReference type="GeneID" id="81594651"/>
<reference evidence="2" key="2">
    <citation type="journal article" date="2023" name="IMA Fungus">
        <title>Comparative genomic study of the Penicillium genus elucidates a diverse pangenome and 15 lateral gene transfer events.</title>
        <authorList>
            <person name="Petersen C."/>
            <person name="Sorensen T."/>
            <person name="Nielsen M.R."/>
            <person name="Sondergaard T.E."/>
            <person name="Sorensen J.L."/>
            <person name="Fitzpatrick D.A."/>
            <person name="Frisvad J.C."/>
            <person name="Nielsen K.L."/>
        </authorList>
    </citation>
    <scope>NUCLEOTIDE SEQUENCE</scope>
    <source>
        <strain evidence="2">IBT 16125</strain>
    </source>
</reference>
<gene>
    <name evidence="2" type="ORF">N7458_001014</name>
</gene>